<evidence type="ECO:0000313" key="4">
    <source>
        <dbReference type="EMBL" id="PRQ56734.1"/>
    </source>
</evidence>
<feature type="repeat" description="PPR" evidence="3">
    <location>
        <begin position="107"/>
        <end position="141"/>
    </location>
</feature>
<dbReference type="AlphaFoldDB" id="A0A2P6SDJ5"/>
<dbReference type="PANTHER" id="PTHR47941">
    <property type="entry name" value="PENTATRICOPEPTIDE REPEAT-CONTAINING PROTEIN 3, MITOCHONDRIAL"/>
    <property type="match status" value="1"/>
</dbReference>
<gene>
    <name evidence="4" type="ORF">RchiOBHm_Chr1g0340561</name>
</gene>
<evidence type="ECO:0000313" key="5">
    <source>
        <dbReference type="Proteomes" id="UP000238479"/>
    </source>
</evidence>
<keyword evidence="2" id="KW-0677">Repeat</keyword>
<dbReference type="Gramene" id="PRQ56734">
    <property type="protein sequence ID" value="PRQ56734"/>
    <property type="gene ID" value="RchiOBHm_Chr1g0340561"/>
</dbReference>
<dbReference type="STRING" id="74649.A0A2P6SDJ5"/>
<accession>A0A2P6SDJ5</accession>
<dbReference type="Pfam" id="PF13041">
    <property type="entry name" value="PPR_2"/>
    <property type="match status" value="1"/>
</dbReference>
<reference evidence="4 5" key="1">
    <citation type="journal article" date="2018" name="Nat. Genet.">
        <title>The Rosa genome provides new insights in the design of modern roses.</title>
        <authorList>
            <person name="Bendahmane M."/>
        </authorList>
    </citation>
    <scope>NUCLEOTIDE SEQUENCE [LARGE SCALE GENOMIC DNA]</scope>
    <source>
        <strain evidence="5">cv. Old Blush</strain>
    </source>
</reference>
<feature type="repeat" description="PPR" evidence="3">
    <location>
        <begin position="16"/>
        <end position="50"/>
    </location>
</feature>
<dbReference type="Pfam" id="PF12854">
    <property type="entry name" value="PPR_1"/>
    <property type="match status" value="1"/>
</dbReference>
<keyword evidence="5" id="KW-1185">Reference proteome</keyword>
<dbReference type="PROSITE" id="PS51375">
    <property type="entry name" value="PPR"/>
    <property type="match status" value="3"/>
</dbReference>
<dbReference type="NCBIfam" id="TIGR00756">
    <property type="entry name" value="PPR"/>
    <property type="match status" value="2"/>
</dbReference>
<dbReference type="InterPro" id="IPR002885">
    <property type="entry name" value="PPR_rpt"/>
</dbReference>
<evidence type="ECO:0000256" key="3">
    <source>
        <dbReference type="PROSITE-ProRule" id="PRU00708"/>
    </source>
</evidence>
<evidence type="ECO:0000256" key="2">
    <source>
        <dbReference type="ARBA" id="ARBA00022737"/>
    </source>
</evidence>
<dbReference type="EMBL" id="PDCK01000039">
    <property type="protein sequence ID" value="PRQ56734.1"/>
    <property type="molecule type" value="Genomic_DNA"/>
</dbReference>
<name>A0A2P6SDJ5_ROSCH</name>
<feature type="repeat" description="PPR" evidence="3">
    <location>
        <begin position="72"/>
        <end position="106"/>
    </location>
</feature>
<sequence>MDWFTREMPAMGFVPNVVTFTTNLGGYVSRHDMVGAKRVFGEILDRGWFPDGKLVEAIKVMDEMEDNGVGANEVTYGVMIEAYCKEKKSGEAVNLLDDMVEKRYIPSSALCCKVIDVLCCEGKVEDACELWKRLLKKNCTPDNAVLGTLIYWLCKKGEMWEARKLFDQIEMSEPPDVMTDNVLISGMCEVGSCVRLGGCRMTWWRKDEGIRILDEMFEKGCLPNKSTYAMLIEGLCDSGEEAEITRVISMAMSSGDIDSDSWDLFLTKVVGDLDTGESVLNRILLENAD</sequence>
<comment type="caution">
    <text evidence="4">The sequence shown here is derived from an EMBL/GenBank/DDBJ whole genome shotgun (WGS) entry which is preliminary data.</text>
</comment>
<dbReference type="Proteomes" id="UP000238479">
    <property type="component" value="Chromosome 1"/>
</dbReference>
<evidence type="ECO:0000256" key="1">
    <source>
        <dbReference type="ARBA" id="ARBA00007626"/>
    </source>
</evidence>
<dbReference type="InterPro" id="IPR011990">
    <property type="entry name" value="TPR-like_helical_dom_sf"/>
</dbReference>
<proteinExistence type="inferred from homology"/>
<organism evidence="4 5">
    <name type="scientific">Rosa chinensis</name>
    <name type="common">China rose</name>
    <dbReference type="NCBI Taxonomy" id="74649"/>
    <lineage>
        <taxon>Eukaryota</taxon>
        <taxon>Viridiplantae</taxon>
        <taxon>Streptophyta</taxon>
        <taxon>Embryophyta</taxon>
        <taxon>Tracheophyta</taxon>
        <taxon>Spermatophyta</taxon>
        <taxon>Magnoliopsida</taxon>
        <taxon>eudicotyledons</taxon>
        <taxon>Gunneridae</taxon>
        <taxon>Pentapetalae</taxon>
        <taxon>rosids</taxon>
        <taxon>fabids</taxon>
        <taxon>Rosales</taxon>
        <taxon>Rosaceae</taxon>
        <taxon>Rosoideae</taxon>
        <taxon>Rosoideae incertae sedis</taxon>
        <taxon>Rosa</taxon>
    </lineage>
</organism>
<dbReference type="Gene3D" id="1.25.40.10">
    <property type="entry name" value="Tetratricopeptide repeat domain"/>
    <property type="match status" value="3"/>
</dbReference>
<protein>
    <submittedName>
        <fullName evidence="4">Putative pentatricopeptide</fullName>
    </submittedName>
</protein>
<comment type="similarity">
    <text evidence="1">Belongs to the PPR family. P subfamily.</text>
</comment>